<protein>
    <submittedName>
        <fullName evidence="2">Uncharacterized protein</fullName>
    </submittedName>
</protein>
<dbReference type="AlphaFoldDB" id="A0A101M512"/>
<accession>A0A101M512</accession>
<gene>
    <name evidence="2" type="ORF">ABT39_MTgene1052</name>
</gene>
<keyword evidence="1" id="KW-1133">Transmembrane helix</keyword>
<keyword evidence="1" id="KW-0472">Membrane</keyword>
<sequence length="39" mass="4374">MHLVQDLLLVHSPVLTLPLSLLVLSLLFLLLYMLPPPLP</sequence>
<dbReference type="EMBL" id="LKAM01000001">
    <property type="protein sequence ID" value="KUM51206.1"/>
    <property type="molecule type" value="Genomic_DNA"/>
</dbReference>
<name>A0A101M512_PICGL</name>
<proteinExistence type="predicted"/>
<geneLocation type="mitochondrion" evidence="2"/>
<keyword evidence="1" id="KW-0812">Transmembrane</keyword>
<evidence type="ECO:0000313" key="2">
    <source>
        <dbReference type="EMBL" id="KUM51206.1"/>
    </source>
</evidence>
<organism evidence="2">
    <name type="scientific">Picea glauca</name>
    <name type="common">White spruce</name>
    <name type="synonym">Pinus glauca</name>
    <dbReference type="NCBI Taxonomy" id="3330"/>
    <lineage>
        <taxon>Eukaryota</taxon>
        <taxon>Viridiplantae</taxon>
        <taxon>Streptophyta</taxon>
        <taxon>Embryophyta</taxon>
        <taxon>Tracheophyta</taxon>
        <taxon>Spermatophyta</taxon>
        <taxon>Pinopsida</taxon>
        <taxon>Pinidae</taxon>
        <taxon>Conifers I</taxon>
        <taxon>Pinales</taxon>
        <taxon>Pinaceae</taxon>
        <taxon>Picea</taxon>
    </lineage>
</organism>
<evidence type="ECO:0000256" key="1">
    <source>
        <dbReference type="SAM" id="Phobius"/>
    </source>
</evidence>
<comment type="caution">
    <text evidence="2">The sequence shown here is derived from an EMBL/GenBank/DDBJ whole genome shotgun (WGS) entry which is preliminary data.</text>
</comment>
<reference evidence="2" key="1">
    <citation type="journal article" date="2015" name="Genome Biol. Evol.">
        <title>Organellar Genomes of White Spruce (Picea glauca): Assembly and Annotation.</title>
        <authorList>
            <person name="Jackman S.D."/>
            <person name="Warren R.L."/>
            <person name="Gibb E.A."/>
            <person name="Vandervalk B.P."/>
            <person name="Mohamadi H."/>
            <person name="Chu J."/>
            <person name="Raymond A."/>
            <person name="Pleasance S."/>
            <person name="Coope R."/>
            <person name="Wildung M.R."/>
            <person name="Ritland C.E."/>
            <person name="Bousquet J."/>
            <person name="Jones S.J."/>
            <person name="Bohlmann J."/>
            <person name="Birol I."/>
        </authorList>
    </citation>
    <scope>NUCLEOTIDE SEQUENCE [LARGE SCALE GENOMIC DNA]</scope>
    <source>
        <tissue evidence="2">Flushing bud</tissue>
    </source>
</reference>
<feature type="transmembrane region" description="Helical" evidence="1">
    <location>
        <begin position="15"/>
        <end position="34"/>
    </location>
</feature>
<keyword evidence="2" id="KW-0496">Mitochondrion</keyword>